<evidence type="ECO:0000313" key="3">
    <source>
        <dbReference type="Proteomes" id="UP000002748"/>
    </source>
</evidence>
<feature type="compositionally biased region" description="Basic residues" evidence="1">
    <location>
        <begin position="223"/>
        <end position="232"/>
    </location>
</feature>
<evidence type="ECO:0000313" key="2">
    <source>
        <dbReference type="EMBL" id="EJT47997.1"/>
    </source>
</evidence>
<feature type="region of interest" description="Disordered" evidence="1">
    <location>
        <begin position="120"/>
        <end position="233"/>
    </location>
</feature>
<dbReference type="Proteomes" id="UP000002748">
    <property type="component" value="Unassembled WGS sequence"/>
</dbReference>
<accession>J6EYU1</accession>
<dbReference type="EMBL" id="ALBS01000217">
    <property type="protein sequence ID" value="EJT47997.1"/>
    <property type="molecule type" value="Genomic_DNA"/>
</dbReference>
<comment type="caution">
    <text evidence="2">The sequence shown here is derived from an EMBL/GenBank/DDBJ whole genome shotgun (WGS) entry which is preliminary data.</text>
</comment>
<name>J6EYU1_TRIAS</name>
<proteinExistence type="predicted"/>
<reference evidence="2 3" key="1">
    <citation type="journal article" date="2012" name="Eukaryot. Cell">
        <title>Draft genome sequence of CBS 2479, the standard type strain of Trichosporon asahii.</title>
        <authorList>
            <person name="Yang R.Y."/>
            <person name="Li H.T."/>
            <person name="Zhu H."/>
            <person name="Zhou G.P."/>
            <person name="Wang M."/>
            <person name="Wang L."/>
        </authorList>
    </citation>
    <scope>NUCLEOTIDE SEQUENCE [LARGE SCALE GENOMIC DNA]</scope>
    <source>
        <strain evidence="3">ATCC 90039 / CBS 2479 / JCM 2466 / KCTC 7840 / NCYC 2677 / UAMH 7654</strain>
    </source>
</reference>
<evidence type="ECO:0000256" key="1">
    <source>
        <dbReference type="SAM" id="MobiDB-lite"/>
    </source>
</evidence>
<protein>
    <submittedName>
        <fullName evidence="2">Uncharacterized protein</fullName>
    </submittedName>
</protein>
<dbReference type="RefSeq" id="XP_014179739.1">
    <property type="nucleotide sequence ID" value="XM_014324264.1"/>
</dbReference>
<dbReference type="VEuPathDB" id="FungiDB:A1Q1_03035"/>
<gene>
    <name evidence="2" type="ORF">A1Q1_03035</name>
</gene>
<sequence length="255" mass="27071">MAITLAKDRSSTTLSLPFGSATILADALPPVLDPALLSGPATDKLCAARVRLLNSLPQVSIAWSLWCVKCGTLRDGYRPPRGNKRKAAPVDAADELEAELHAALAQMDADDRRRRSAQCSTCGNQFRRPKPTPSFYASARSVARTRRASRLAAEVKPDEPPTPKEPTKTEQALAVPEGQRGKAALTRTPSLAHIPTSDPGFPTYPPPSASSGSSPAPSSPPPAKKRKTKKSGLAKLLAQNKAREAEKPSGNWGLG</sequence>
<dbReference type="AlphaFoldDB" id="J6EYU1"/>
<dbReference type="OrthoDB" id="10674855at2759"/>
<dbReference type="KEGG" id="tasa:A1Q1_03035"/>
<feature type="compositionally biased region" description="Basic and acidic residues" evidence="1">
    <location>
        <begin position="153"/>
        <end position="168"/>
    </location>
</feature>
<organism evidence="2 3">
    <name type="scientific">Trichosporon asahii var. asahii (strain ATCC 90039 / CBS 2479 / JCM 2466 / KCTC 7840 / NBRC 103889/ NCYC 2677 / UAMH 7654)</name>
    <name type="common">Yeast</name>
    <dbReference type="NCBI Taxonomy" id="1186058"/>
    <lineage>
        <taxon>Eukaryota</taxon>
        <taxon>Fungi</taxon>
        <taxon>Dikarya</taxon>
        <taxon>Basidiomycota</taxon>
        <taxon>Agaricomycotina</taxon>
        <taxon>Tremellomycetes</taxon>
        <taxon>Trichosporonales</taxon>
        <taxon>Trichosporonaceae</taxon>
        <taxon>Trichosporon</taxon>
    </lineage>
</organism>
<dbReference type="GeneID" id="25986548"/>
<dbReference type="HOGENOM" id="CLU_1090663_0_0_1"/>